<dbReference type="CDD" id="cd07043">
    <property type="entry name" value="STAS_anti-anti-sigma_factors"/>
    <property type="match status" value="1"/>
</dbReference>
<evidence type="ECO:0000313" key="5">
    <source>
        <dbReference type="Proteomes" id="UP000824988"/>
    </source>
</evidence>
<dbReference type="EMBL" id="AP019782">
    <property type="protein sequence ID" value="BBL72181.1"/>
    <property type="molecule type" value="Genomic_DNA"/>
</dbReference>
<dbReference type="Gene3D" id="3.30.750.24">
    <property type="entry name" value="STAS domain"/>
    <property type="match status" value="1"/>
</dbReference>
<evidence type="ECO:0000259" key="3">
    <source>
        <dbReference type="PROSITE" id="PS50801"/>
    </source>
</evidence>
<dbReference type="PANTHER" id="PTHR33495">
    <property type="entry name" value="ANTI-SIGMA FACTOR ANTAGONIST TM_1081-RELATED-RELATED"/>
    <property type="match status" value="1"/>
</dbReference>
<dbReference type="Proteomes" id="UP000824988">
    <property type="component" value="Chromosome"/>
</dbReference>
<dbReference type="InterPro" id="IPR036513">
    <property type="entry name" value="STAS_dom_sf"/>
</dbReference>
<dbReference type="AlphaFoldDB" id="A0A8D5ALJ3"/>
<sequence>MQFESTTLPGDVTQLTLTGRLDVMGTQAIEQPFSFATTLRPGNILLDLSGVTFLSSIGIRLLITSARAQANRGGKLVLAAPQPMVRKVLEMAGIDQLISIYDDVATAHAGLAG</sequence>
<proteinExistence type="inferred from homology"/>
<dbReference type="NCBIfam" id="TIGR00377">
    <property type="entry name" value="ant_ant_sig"/>
    <property type="match status" value="1"/>
</dbReference>
<dbReference type="SUPFAM" id="SSF52091">
    <property type="entry name" value="SpoIIaa-like"/>
    <property type="match status" value="1"/>
</dbReference>
<reference evidence="4" key="1">
    <citation type="submission" date="2019-06" db="EMBL/GenBank/DDBJ databases">
        <title>Complete genome sequence of Methylogaea oryzae strain JCM16910.</title>
        <authorList>
            <person name="Asakawa S."/>
        </authorList>
    </citation>
    <scope>NUCLEOTIDE SEQUENCE</scope>
    <source>
        <strain evidence="4">E10</strain>
    </source>
</reference>
<comment type="similarity">
    <text evidence="1 2">Belongs to the anti-sigma-factor antagonist family.</text>
</comment>
<dbReference type="InterPro" id="IPR002645">
    <property type="entry name" value="STAS_dom"/>
</dbReference>
<gene>
    <name evidence="4" type="ORF">MoryE10_27870</name>
</gene>
<dbReference type="PANTHER" id="PTHR33495:SF2">
    <property type="entry name" value="ANTI-SIGMA FACTOR ANTAGONIST TM_1081-RELATED"/>
    <property type="match status" value="1"/>
</dbReference>
<accession>A0A8D5ALJ3</accession>
<evidence type="ECO:0000256" key="1">
    <source>
        <dbReference type="ARBA" id="ARBA00009013"/>
    </source>
</evidence>
<dbReference type="PROSITE" id="PS50801">
    <property type="entry name" value="STAS"/>
    <property type="match status" value="1"/>
</dbReference>
<dbReference type="KEGG" id="moz:MoryE10_27870"/>
<dbReference type="RefSeq" id="WP_054774800.1">
    <property type="nucleotide sequence ID" value="NZ_AP019782.1"/>
</dbReference>
<evidence type="ECO:0000256" key="2">
    <source>
        <dbReference type="RuleBase" id="RU003749"/>
    </source>
</evidence>
<feature type="domain" description="STAS" evidence="3">
    <location>
        <begin position="2"/>
        <end position="111"/>
    </location>
</feature>
<protein>
    <recommendedName>
        <fullName evidence="2">Anti-sigma factor antagonist</fullName>
    </recommendedName>
</protein>
<dbReference type="GO" id="GO:0043856">
    <property type="term" value="F:anti-sigma factor antagonist activity"/>
    <property type="evidence" value="ECO:0007669"/>
    <property type="project" value="InterPro"/>
</dbReference>
<name>A0A8D5ALJ3_9GAMM</name>
<dbReference type="InterPro" id="IPR003658">
    <property type="entry name" value="Anti-sigma_ant"/>
</dbReference>
<evidence type="ECO:0000313" key="4">
    <source>
        <dbReference type="EMBL" id="BBL72181.1"/>
    </source>
</evidence>
<dbReference type="Pfam" id="PF01740">
    <property type="entry name" value="STAS"/>
    <property type="match status" value="1"/>
</dbReference>
<keyword evidence="5" id="KW-1185">Reference proteome</keyword>
<organism evidence="4 5">
    <name type="scientific">Methylogaea oryzae</name>
    <dbReference type="NCBI Taxonomy" id="1295382"/>
    <lineage>
        <taxon>Bacteria</taxon>
        <taxon>Pseudomonadati</taxon>
        <taxon>Pseudomonadota</taxon>
        <taxon>Gammaproteobacteria</taxon>
        <taxon>Methylococcales</taxon>
        <taxon>Methylococcaceae</taxon>
        <taxon>Methylogaea</taxon>
    </lineage>
</organism>